<evidence type="ECO:0000256" key="2">
    <source>
        <dbReference type="ARBA" id="ARBA00023015"/>
    </source>
</evidence>
<feature type="domain" description="BES1/BZR1 plant transcription factor N-terminal" evidence="7">
    <location>
        <begin position="13"/>
        <end position="145"/>
    </location>
</feature>
<keyword evidence="3 5" id="KW-0238">DNA-binding</keyword>
<reference evidence="8 9" key="2">
    <citation type="journal article" date="2017" name="Front. Plant Sci.">
        <title>Gene Classification and Mining of Molecular Markers Useful in Red Clover (Trifolium pratense) Breeding.</title>
        <authorList>
            <person name="Istvanek J."/>
            <person name="Dluhosova J."/>
            <person name="Dluhos P."/>
            <person name="Patkova L."/>
            <person name="Nedelnik J."/>
            <person name="Repkova J."/>
        </authorList>
    </citation>
    <scope>NUCLEOTIDE SEQUENCE [LARGE SCALE GENOMIC DNA]</scope>
    <source>
        <strain evidence="9">cv. Tatra</strain>
        <tissue evidence="8">Young leaves</tissue>
    </source>
</reference>
<dbReference type="EMBL" id="ASHM01001042">
    <property type="protein sequence ID" value="PNY05918.1"/>
    <property type="molecule type" value="Genomic_DNA"/>
</dbReference>
<dbReference type="Gramene" id="Tp57577_TGAC_v2_mRNA16279">
    <property type="protein sequence ID" value="Tp57577_TGAC_v2_mRNA16279"/>
    <property type="gene ID" value="Tp57577_TGAC_v2_gene15744"/>
</dbReference>
<comment type="function">
    <text evidence="5">Functions in brassinosteroid signaling. May function as transcriptional repressor.</text>
</comment>
<dbReference type="Pfam" id="PF05687">
    <property type="entry name" value="BES1_N"/>
    <property type="match status" value="1"/>
</dbReference>
<keyword evidence="2 5" id="KW-0805">Transcription regulation</keyword>
<dbReference type="PANTHER" id="PTHR31506:SF22">
    <property type="entry name" value="PROTEIN BRASSINAZOLE-RESISTANT 2"/>
    <property type="match status" value="1"/>
</dbReference>
<dbReference type="InterPro" id="IPR008540">
    <property type="entry name" value="BES1_N"/>
</dbReference>
<keyword evidence="4 5" id="KW-0804">Transcription</keyword>
<evidence type="ECO:0000256" key="5">
    <source>
        <dbReference type="RuleBase" id="RU369040"/>
    </source>
</evidence>
<dbReference type="OrthoDB" id="1907033at2759"/>
<evidence type="ECO:0000256" key="3">
    <source>
        <dbReference type="ARBA" id="ARBA00023125"/>
    </source>
</evidence>
<evidence type="ECO:0000256" key="6">
    <source>
        <dbReference type="SAM" id="MobiDB-lite"/>
    </source>
</evidence>
<comment type="subcellular location">
    <subcellularLocation>
        <location evidence="5">Nucleus</location>
    </subcellularLocation>
</comment>
<evidence type="ECO:0000313" key="9">
    <source>
        <dbReference type="Proteomes" id="UP000236291"/>
    </source>
</evidence>
<evidence type="ECO:0000256" key="4">
    <source>
        <dbReference type="ARBA" id="ARBA00023163"/>
    </source>
</evidence>
<dbReference type="InterPro" id="IPR033264">
    <property type="entry name" value="BZR"/>
</dbReference>
<evidence type="ECO:0000313" key="8">
    <source>
        <dbReference type="EMBL" id="PNY05918.1"/>
    </source>
</evidence>
<evidence type="ECO:0000256" key="1">
    <source>
        <dbReference type="ARBA" id="ARBA00005909"/>
    </source>
</evidence>
<organism evidence="8 9">
    <name type="scientific">Trifolium pratense</name>
    <name type="common">Red clover</name>
    <dbReference type="NCBI Taxonomy" id="57577"/>
    <lineage>
        <taxon>Eukaryota</taxon>
        <taxon>Viridiplantae</taxon>
        <taxon>Streptophyta</taxon>
        <taxon>Embryophyta</taxon>
        <taxon>Tracheophyta</taxon>
        <taxon>Spermatophyta</taxon>
        <taxon>Magnoliopsida</taxon>
        <taxon>eudicotyledons</taxon>
        <taxon>Gunneridae</taxon>
        <taxon>Pentapetalae</taxon>
        <taxon>rosids</taxon>
        <taxon>fabids</taxon>
        <taxon>Fabales</taxon>
        <taxon>Fabaceae</taxon>
        <taxon>Papilionoideae</taxon>
        <taxon>50 kb inversion clade</taxon>
        <taxon>NPAAA clade</taxon>
        <taxon>Hologalegina</taxon>
        <taxon>IRL clade</taxon>
        <taxon>Trifolieae</taxon>
        <taxon>Trifolium</taxon>
    </lineage>
</organism>
<sequence>MDSNGETSAMKIRRKSSLREKENKKMRERRRRSITAKIFSGLRSQGNYNLSKHSDNNEVLKALCEEAGWFVEEDGTTSRKDYKSPVNNHAGTSTRTTPFSYYQNPSPVISPFPTPIPSYQFTPMSYPPLWTSNSVTPPLHSPTSSTNIKPIPTWDSTSKESMAFFNYPFVASSTLASPISDQSIKFQPFGQSPFAVPNSSSFNVAADNSIREMGSSKLLGMQVKPWVGQKVHDEGVDDLVELTLGTGTSRS</sequence>
<evidence type="ECO:0000259" key="7">
    <source>
        <dbReference type="Pfam" id="PF05687"/>
    </source>
</evidence>
<dbReference type="STRING" id="57577.A0A2K3NSA7"/>
<feature type="region of interest" description="Disordered" evidence="6">
    <location>
        <begin position="1"/>
        <end position="32"/>
    </location>
</feature>
<accession>A0A2K3NSA7</accession>
<protein>
    <recommendedName>
        <fullName evidence="5">Protein BZR1 homolog</fullName>
    </recommendedName>
    <alternativeName>
        <fullName evidence="5">Protein BRASSINAZOLE-RESISTANT 1 homolog</fullName>
    </alternativeName>
</protein>
<reference evidence="8 9" key="1">
    <citation type="journal article" date="2014" name="Am. J. Bot.">
        <title>Genome assembly and annotation for red clover (Trifolium pratense; Fabaceae).</title>
        <authorList>
            <person name="Istvanek J."/>
            <person name="Jaros M."/>
            <person name="Krenek A."/>
            <person name="Repkova J."/>
        </authorList>
    </citation>
    <scope>NUCLEOTIDE SEQUENCE [LARGE SCALE GENOMIC DNA]</scope>
    <source>
        <strain evidence="9">cv. Tatra</strain>
        <tissue evidence="8">Young leaves</tissue>
    </source>
</reference>
<dbReference type="GO" id="GO:0003677">
    <property type="term" value="F:DNA binding"/>
    <property type="evidence" value="ECO:0007669"/>
    <property type="project" value="UniProtKB-UniRule"/>
</dbReference>
<comment type="similarity">
    <text evidence="1 5">Belongs to the BZR/LAT61 family.</text>
</comment>
<feature type="compositionally biased region" description="Polar residues" evidence="6">
    <location>
        <begin position="85"/>
        <end position="99"/>
    </location>
</feature>
<comment type="caution">
    <text evidence="8">The sequence shown here is derived from an EMBL/GenBank/DDBJ whole genome shotgun (WGS) entry which is preliminary data.</text>
</comment>
<name>A0A2K3NSA7_TRIPR</name>
<gene>
    <name evidence="8" type="ORF">L195_g002377</name>
</gene>
<dbReference type="PANTHER" id="PTHR31506">
    <property type="entry name" value="BES1/BZR1 HOMOLOG PROTEIN 3-RELATED"/>
    <property type="match status" value="1"/>
</dbReference>
<dbReference type="Proteomes" id="UP000236291">
    <property type="component" value="Unassembled WGS sequence"/>
</dbReference>
<feature type="region of interest" description="Disordered" evidence="6">
    <location>
        <begin position="77"/>
        <end position="99"/>
    </location>
</feature>
<dbReference type="GO" id="GO:0005634">
    <property type="term" value="C:nucleus"/>
    <property type="evidence" value="ECO:0007669"/>
    <property type="project" value="UniProtKB-SubCell"/>
</dbReference>
<proteinExistence type="inferred from homology"/>
<dbReference type="GO" id="GO:0006351">
    <property type="term" value="P:DNA-templated transcription"/>
    <property type="evidence" value="ECO:0007669"/>
    <property type="project" value="InterPro"/>
</dbReference>
<dbReference type="GO" id="GO:0009742">
    <property type="term" value="P:brassinosteroid mediated signaling pathway"/>
    <property type="evidence" value="ECO:0007669"/>
    <property type="project" value="UniProtKB-UniRule"/>
</dbReference>
<dbReference type="GO" id="GO:0003700">
    <property type="term" value="F:DNA-binding transcription factor activity"/>
    <property type="evidence" value="ECO:0007669"/>
    <property type="project" value="UniProtKB-UniRule"/>
</dbReference>
<keyword evidence="5" id="KW-1070">Brassinosteroid signaling pathway</keyword>
<dbReference type="AlphaFoldDB" id="A0A2K3NSA7"/>